<keyword evidence="3" id="KW-1185">Reference proteome</keyword>
<evidence type="ECO:0000313" key="3">
    <source>
        <dbReference type="Proteomes" id="UP000278807"/>
    </source>
</evidence>
<protein>
    <submittedName>
        <fullName evidence="4">B5 domain-containing protein</fullName>
    </submittedName>
</protein>
<dbReference type="GO" id="GO:0009328">
    <property type="term" value="C:phenylalanine-tRNA ligase complex"/>
    <property type="evidence" value="ECO:0007669"/>
    <property type="project" value="TreeGrafter"/>
</dbReference>
<dbReference type="GO" id="GO:0005524">
    <property type="term" value="F:ATP binding"/>
    <property type="evidence" value="ECO:0007669"/>
    <property type="project" value="InterPro"/>
</dbReference>
<dbReference type="GO" id="GO:0000287">
    <property type="term" value="F:magnesium ion binding"/>
    <property type="evidence" value="ECO:0007669"/>
    <property type="project" value="InterPro"/>
</dbReference>
<dbReference type="GO" id="GO:0006432">
    <property type="term" value="P:phenylalanyl-tRNA aminoacylation"/>
    <property type="evidence" value="ECO:0007669"/>
    <property type="project" value="InterPro"/>
</dbReference>
<dbReference type="STRING" id="102285.A0A0R3TIU2"/>
<name>A0A0R3TIU2_RODNA</name>
<evidence type="ECO:0000259" key="1">
    <source>
        <dbReference type="PROSITE" id="PS51483"/>
    </source>
</evidence>
<dbReference type="PROSITE" id="PS51483">
    <property type="entry name" value="B5"/>
    <property type="match status" value="1"/>
</dbReference>
<dbReference type="InterPro" id="IPR005147">
    <property type="entry name" value="tRNA_synthase_B5-dom"/>
</dbReference>
<accession>A0A0R3TIU2</accession>
<dbReference type="GO" id="GO:0004826">
    <property type="term" value="F:phenylalanine-tRNA ligase activity"/>
    <property type="evidence" value="ECO:0007669"/>
    <property type="project" value="InterPro"/>
</dbReference>
<dbReference type="Gene3D" id="3.30.56.10">
    <property type="match status" value="1"/>
</dbReference>
<feature type="domain" description="B5" evidence="1">
    <location>
        <begin position="30"/>
        <end position="119"/>
    </location>
</feature>
<evidence type="ECO:0000313" key="2">
    <source>
        <dbReference type="EMBL" id="VDO02839.1"/>
    </source>
</evidence>
<dbReference type="AlphaFoldDB" id="A0A0R3TIU2"/>
<dbReference type="PANTHER" id="PTHR10947">
    <property type="entry name" value="PHENYLALANYL-TRNA SYNTHETASE BETA CHAIN AND LEUCINE-RICH REPEAT-CONTAINING PROTEIN 47"/>
    <property type="match status" value="1"/>
</dbReference>
<dbReference type="InterPro" id="IPR045864">
    <property type="entry name" value="aa-tRNA-synth_II/BPL/LPL"/>
</dbReference>
<dbReference type="GO" id="GO:0003723">
    <property type="term" value="F:RNA binding"/>
    <property type="evidence" value="ECO:0007669"/>
    <property type="project" value="InterPro"/>
</dbReference>
<proteinExistence type="predicted"/>
<dbReference type="InterPro" id="IPR009061">
    <property type="entry name" value="DNA-bd_dom_put_sf"/>
</dbReference>
<dbReference type="EMBL" id="UZAE01009466">
    <property type="protein sequence ID" value="VDO02839.1"/>
    <property type="molecule type" value="Genomic_DNA"/>
</dbReference>
<evidence type="ECO:0000313" key="4">
    <source>
        <dbReference type="WBParaSite" id="HNAJ_0000698301-mRNA-1"/>
    </source>
</evidence>
<dbReference type="SUPFAM" id="SSF46955">
    <property type="entry name" value="Putative DNA-binding domain"/>
    <property type="match status" value="1"/>
</dbReference>
<dbReference type="SMART" id="SM00874">
    <property type="entry name" value="B5"/>
    <property type="match status" value="1"/>
</dbReference>
<dbReference type="Pfam" id="PF03484">
    <property type="entry name" value="B5"/>
    <property type="match status" value="1"/>
</dbReference>
<reference evidence="4" key="1">
    <citation type="submission" date="2017-02" db="UniProtKB">
        <authorList>
            <consortium name="WormBaseParasite"/>
        </authorList>
    </citation>
    <scope>IDENTIFICATION</scope>
</reference>
<dbReference type="Proteomes" id="UP000278807">
    <property type="component" value="Unassembled WGS sequence"/>
</dbReference>
<dbReference type="SUPFAM" id="SSF55681">
    <property type="entry name" value="Class II aaRS and biotin synthetases"/>
    <property type="match status" value="1"/>
</dbReference>
<dbReference type="PANTHER" id="PTHR10947:SF0">
    <property type="entry name" value="PHENYLALANINE--TRNA LIGASE BETA SUBUNIT"/>
    <property type="match status" value="1"/>
</dbReference>
<dbReference type="InterPro" id="IPR045060">
    <property type="entry name" value="Phe-tRNA-ligase_IIc_bsu"/>
</dbReference>
<reference evidence="2 3" key="2">
    <citation type="submission" date="2018-11" db="EMBL/GenBank/DDBJ databases">
        <authorList>
            <consortium name="Pathogen Informatics"/>
        </authorList>
    </citation>
    <scope>NUCLEOTIDE SEQUENCE [LARGE SCALE GENOMIC DNA]</scope>
</reference>
<dbReference type="OrthoDB" id="1698572at2759"/>
<sequence length="157" mass="17279">MFSEYCSEPFTAEQVEIVSWDGSHTFYPRLQQRTMMVSVDYLNSVAGTNCSGEQITELLTQMSLTSSIADTGVTISPDKAFGTGCALSVCVPPTRHDVLHACDIAEDLAIAYGYNNIEEKLPTTFTMAEEEPLNRLTDMVRNEIALCGFTEALTFSL</sequence>
<gene>
    <name evidence="2" type="ORF">HNAJ_LOCUS6979</name>
</gene>
<organism evidence="4">
    <name type="scientific">Rodentolepis nana</name>
    <name type="common">Dwarf tapeworm</name>
    <name type="synonym">Hymenolepis nana</name>
    <dbReference type="NCBI Taxonomy" id="102285"/>
    <lineage>
        <taxon>Eukaryota</taxon>
        <taxon>Metazoa</taxon>
        <taxon>Spiralia</taxon>
        <taxon>Lophotrochozoa</taxon>
        <taxon>Platyhelminthes</taxon>
        <taxon>Cestoda</taxon>
        <taxon>Eucestoda</taxon>
        <taxon>Cyclophyllidea</taxon>
        <taxon>Hymenolepididae</taxon>
        <taxon>Rodentolepis</taxon>
    </lineage>
</organism>
<dbReference type="WBParaSite" id="HNAJ_0000698301-mRNA-1">
    <property type="protein sequence ID" value="HNAJ_0000698301-mRNA-1"/>
    <property type="gene ID" value="HNAJ_0000698301"/>
</dbReference>